<keyword evidence="2" id="KW-1185">Reference proteome</keyword>
<reference evidence="2" key="2">
    <citation type="submission" date="2015-01" db="EMBL/GenBank/DDBJ databases">
        <title>Evolutionary Origins and Diversification of the Mycorrhizal Mutualists.</title>
        <authorList>
            <consortium name="DOE Joint Genome Institute"/>
            <consortium name="Mycorrhizal Genomics Consortium"/>
            <person name="Kohler A."/>
            <person name="Kuo A."/>
            <person name="Nagy L.G."/>
            <person name="Floudas D."/>
            <person name="Copeland A."/>
            <person name="Barry K.W."/>
            <person name="Cichocki N."/>
            <person name="Veneault-Fourrey C."/>
            <person name="LaButti K."/>
            <person name="Lindquist E.A."/>
            <person name="Lipzen A."/>
            <person name="Lundell T."/>
            <person name="Morin E."/>
            <person name="Murat C."/>
            <person name="Riley R."/>
            <person name="Ohm R."/>
            <person name="Sun H."/>
            <person name="Tunlid A."/>
            <person name="Henrissat B."/>
            <person name="Grigoriev I.V."/>
            <person name="Hibbett D.S."/>
            <person name="Martin F."/>
        </authorList>
    </citation>
    <scope>NUCLEOTIDE SEQUENCE [LARGE SCALE GENOMIC DNA]</scope>
    <source>
        <strain evidence="2">h7</strain>
    </source>
</reference>
<dbReference type="Proteomes" id="UP000053424">
    <property type="component" value="Unassembled WGS sequence"/>
</dbReference>
<dbReference type="AlphaFoldDB" id="A0A0C2YJZ1"/>
<evidence type="ECO:0000313" key="2">
    <source>
        <dbReference type="Proteomes" id="UP000053424"/>
    </source>
</evidence>
<name>A0A0C2YJZ1_HEBCY</name>
<dbReference type="HOGENOM" id="CLU_177949_0_0_1"/>
<sequence>MSFLLGPISGALVAGGVYYGFSNLIQTRTEQHIKDLHALSVRLVETPTLVHAPPSAATRIKPRTFTSEVKSQWNHEVAAIFRGVHDLDKRAVEWGRSLLYGPSKVEEKSKPSTSSS</sequence>
<reference evidence="1 2" key="1">
    <citation type="submission" date="2014-04" db="EMBL/GenBank/DDBJ databases">
        <authorList>
            <consortium name="DOE Joint Genome Institute"/>
            <person name="Kuo A."/>
            <person name="Gay G."/>
            <person name="Dore J."/>
            <person name="Kohler A."/>
            <person name="Nagy L.G."/>
            <person name="Floudas D."/>
            <person name="Copeland A."/>
            <person name="Barry K.W."/>
            <person name="Cichocki N."/>
            <person name="Veneault-Fourrey C."/>
            <person name="LaButti K."/>
            <person name="Lindquist E.A."/>
            <person name="Lipzen A."/>
            <person name="Lundell T."/>
            <person name="Morin E."/>
            <person name="Murat C."/>
            <person name="Sun H."/>
            <person name="Tunlid A."/>
            <person name="Henrissat B."/>
            <person name="Grigoriev I.V."/>
            <person name="Hibbett D.S."/>
            <person name="Martin F."/>
            <person name="Nordberg H.P."/>
            <person name="Cantor M.N."/>
            <person name="Hua S.X."/>
        </authorList>
    </citation>
    <scope>NUCLEOTIDE SEQUENCE [LARGE SCALE GENOMIC DNA]</scope>
    <source>
        <strain evidence="2">h7</strain>
    </source>
</reference>
<organism evidence="1 2">
    <name type="scientific">Hebeloma cylindrosporum</name>
    <dbReference type="NCBI Taxonomy" id="76867"/>
    <lineage>
        <taxon>Eukaryota</taxon>
        <taxon>Fungi</taxon>
        <taxon>Dikarya</taxon>
        <taxon>Basidiomycota</taxon>
        <taxon>Agaricomycotina</taxon>
        <taxon>Agaricomycetes</taxon>
        <taxon>Agaricomycetidae</taxon>
        <taxon>Agaricales</taxon>
        <taxon>Agaricineae</taxon>
        <taxon>Hymenogastraceae</taxon>
        <taxon>Hebeloma</taxon>
    </lineage>
</organism>
<accession>A0A0C2YJZ1</accession>
<evidence type="ECO:0000313" key="1">
    <source>
        <dbReference type="EMBL" id="KIM41352.1"/>
    </source>
</evidence>
<proteinExistence type="predicted"/>
<dbReference type="EMBL" id="KN831780">
    <property type="protein sequence ID" value="KIM41352.1"/>
    <property type="molecule type" value="Genomic_DNA"/>
</dbReference>
<protein>
    <recommendedName>
        <fullName evidence="3">MICOS complex subunit MIC12</fullName>
    </recommendedName>
</protein>
<dbReference type="OrthoDB" id="3351225at2759"/>
<gene>
    <name evidence="1" type="ORF">M413DRAFT_147015</name>
</gene>
<evidence type="ECO:0008006" key="3">
    <source>
        <dbReference type="Google" id="ProtNLM"/>
    </source>
</evidence>